<sequence>MPLIKDQYVTLKQEIKVKALKGRSYYSLGTAGMKFKVVRPHETLAGYFYMNQLENTNAYPPQSVLHFTEVNI</sequence>
<dbReference type="EMBL" id="PQ015378">
    <property type="protein sequence ID" value="XDJ14601.1"/>
    <property type="molecule type" value="Genomic_DNA"/>
</dbReference>
<protein>
    <submittedName>
        <fullName evidence="1">Uncharacterized protein</fullName>
    </submittedName>
</protein>
<accession>A0AB39CCG4</accession>
<evidence type="ECO:0000313" key="1">
    <source>
        <dbReference type="EMBL" id="XDJ14601.1"/>
    </source>
</evidence>
<organism evidence="1">
    <name type="scientific">Pseudomonas phage RVTF4</name>
    <dbReference type="NCBI Taxonomy" id="3236931"/>
    <lineage>
        <taxon>Viruses</taxon>
    </lineage>
</organism>
<proteinExistence type="predicted"/>
<reference evidence="1" key="1">
    <citation type="submission" date="2024-07" db="EMBL/GenBank/DDBJ databases">
        <authorList>
            <person name="Bringhurst R.M."/>
            <person name="Homer T.E."/>
        </authorList>
    </citation>
    <scope>NUCLEOTIDE SEQUENCE</scope>
</reference>
<name>A0AB39CCG4_9VIRU</name>